<organism evidence="1 2">
    <name type="scientific">Cichorium intybus</name>
    <name type="common">Chicory</name>
    <dbReference type="NCBI Taxonomy" id="13427"/>
    <lineage>
        <taxon>Eukaryota</taxon>
        <taxon>Viridiplantae</taxon>
        <taxon>Streptophyta</taxon>
        <taxon>Embryophyta</taxon>
        <taxon>Tracheophyta</taxon>
        <taxon>Spermatophyta</taxon>
        <taxon>Magnoliopsida</taxon>
        <taxon>eudicotyledons</taxon>
        <taxon>Gunneridae</taxon>
        <taxon>Pentapetalae</taxon>
        <taxon>asterids</taxon>
        <taxon>campanulids</taxon>
        <taxon>Asterales</taxon>
        <taxon>Asteraceae</taxon>
        <taxon>Cichorioideae</taxon>
        <taxon>Cichorieae</taxon>
        <taxon>Cichoriinae</taxon>
        <taxon>Cichorium</taxon>
    </lineage>
</organism>
<protein>
    <submittedName>
        <fullName evidence="1">Uncharacterized protein</fullName>
    </submittedName>
</protein>
<accession>A0ACB8ZMZ5</accession>
<reference evidence="2" key="1">
    <citation type="journal article" date="2022" name="Mol. Ecol. Resour.">
        <title>The genomes of chicory, endive, great burdock and yacon provide insights into Asteraceae palaeo-polyploidization history and plant inulin production.</title>
        <authorList>
            <person name="Fan W."/>
            <person name="Wang S."/>
            <person name="Wang H."/>
            <person name="Wang A."/>
            <person name="Jiang F."/>
            <person name="Liu H."/>
            <person name="Zhao H."/>
            <person name="Xu D."/>
            <person name="Zhang Y."/>
        </authorList>
    </citation>
    <scope>NUCLEOTIDE SEQUENCE [LARGE SCALE GENOMIC DNA]</scope>
    <source>
        <strain evidence="2">cv. Punajuju</strain>
    </source>
</reference>
<keyword evidence="2" id="KW-1185">Reference proteome</keyword>
<reference evidence="1 2" key="2">
    <citation type="journal article" date="2022" name="Mol. Ecol. Resour.">
        <title>The genomes of chicory, endive, great burdock and yacon provide insights into Asteraceae paleo-polyploidization history and plant inulin production.</title>
        <authorList>
            <person name="Fan W."/>
            <person name="Wang S."/>
            <person name="Wang H."/>
            <person name="Wang A."/>
            <person name="Jiang F."/>
            <person name="Liu H."/>
            <person name="Zhao H."/>
            <person name="Xu D."/>
            <person name="Zhang Y."/>
        </authorList>
    </citation>
    <scope>NUCLEOTIDE SEQUENCE [LARGE SCALE GENOMIC DNA]</scope>
    <source>
        <strain evidence="2">cv. Punajuju</strain>
        <tissue evidence="1">Leaves</tissue>
    </source>
</reference>
<name>A0ACB8ZMZ5_CICIN</name>
<proteinExistence type="predicted"/>
<dbReference type="Proteomes" id="UP001055811">
    <property type="component" value="Linkage Group LG08"/>
</dbReference>
<dbReference type="EMBL" id="CM042016">
    <property type="protein sequence ID" value="KAI3698963.1"/>
    <property type="molecule type" value="Genomic_DNA"/>
</dbReference>
<comment type="caution">
    <text evidence="1">The sequence shown here is derived from an EMBL/GenBank/DDBJ whole genome shotgun (WGS) entry which is preliminary data.</text>
</comment>
<evidence type="ECO:0000313" key="2">
    <source>
        <dbReference type="Proteomes" id="UP001055811"/>
    </source>
</evidence>
<sequence>MNSLYLIFLLVLIFKTITSGPVRKTKIGLNYSFSQITFTPKERQRERAKFCRRLALSRLQFSRNTLDHKTLSVKFVNHVHMVHRLFVNAKIECSCCSSSSRST</sequence>
<evidence type="ECO:0000313" key="1">
    <source>
        <dbReference type="EMBL" id="KAI3698963.1"/>
    </source>
</evidence>
<gene>
    <name evidence="1" type="ORF">L2E82_42905</name>
</gene>